<evidence type="ECO:0000256" key="7">
    <source>
        <dbReference type="ARBA" id="ARBA00023157"/>
    </source>
</evidence>
<comment type="subcellular location">
    <subcellularLocation>
        <location evidence="1">Secreted</location>
    </subcellularLocation>
</comment>
<feature type="domain" description="Lipocalin/cytosolic fatty-acid binding" evidence="10">
    <location>
        <begin position="40"/>
        <end position="202"/>
    </location>
</feature>
<dbReference type="PANTHER" id="PTHR11967">
    <property type="entry name" value="ALPHA-1-ACID GLYCOPROTEIN"/>
    <property type="match status" value="1"/>
</dbReference>
<reference evidence="11" key="1">
    <citation type="journal article" date="2021" name="Evol. Appl.">
        <title>The genome of the Pyrenean desman and the effects of bottlenecks and inbreeding on the genomic landscape of an endangered species.</title>
        <authorList>
            <person name="Escoda L."/>
            <person name="Castresana J."/>
        </authorList>
    </citation>
    <scope>NUCLEOTIDE SEQUENCE</scope>
    <source>
        <strain evidence="11">IBE-C5619</strain>
    </source>
</reference>
<proteinExistence type="inferred from homology"/>
<name>A0A8J6AHE2_GALPY</name>
<keyword evidence="4" id="KW-0011">Acute phase</keyword>
<dbReference type="PANTHER" id="PTHR11967:SF2">
    <property type="entry name" value="ALPHA-1-ACID GLYCOPROTEIN 1"/>
    <property type="match status" value="1"/>
</dbReference>
<dbReference type="InterPro" id="IPR001500">
    <property type="entry name" value="A1A_glycop"/>
</dbReference>
<dbReference type="GO" id="GO:0006953">
    <property type="term" value="P:acute-phase response"/>
    <property type="evidence" value="ECO:0007669"/>
    <property type="project" value="UniProtKB-KW"/>
</dbReference>
<comment type="similarity">
    <text evidence="2">Belongs to the calycin superfamily. Lipocalin family.</text>
</comment>
<evidence type="ECO:0000256" key="9">
    <source>
        <dbReference type="SAM" id="SignalP"/>
    </source>
</evidence>
<protein>
    <submittedName>
        <fullName evidence="11">Alpha-1-acid glycoprotein</fullName>
    </submittedName>
</protein>
<dbReference type="AlphaFoldDB" id="A0A8J6AHE2"/>
<gene>
    <name evidence="11" type="ORF">J0S82_012458</name>
</gene>
<accession>A0A8J6AHE2</accession>
<evidence type="ECO:0000313" key="12">
    <source>
        <dbReference type="Proteomes" id="UP000700334"/>
    </source>
</evidence>
<dbReference type="EMBL" id="JAGFMF010011623">
    <property type="protein sequence ID" value="KAG8518832.1"/>
    <property type="molecule type" value="Genomic_DNA"/>
</dbReference>
<dbReference type="GO" id="GO:0002682">
    <property type="term" value="P:regulation of immune system process"/>
    <property type="evidence" value="ECO:0007669"/>
    <property type="project" value="InterPro"/>
</dbReference>
<dbReference type="Proteomes" id="UP000700334">
    <property type="component" value="Unassembled WGS sequence"/>
</dbReference>
<sequence>MALPWALAVLSLLPLLSAQSPECANFTARPVTNATLDWLSGKWFYVSSILRKPEFSQSARMILSAFFYFAPNLTEDKIYIREYQTIGDRCVYNYSHLSVHRKNGTLSKTGEGQREDRRLSSPENGTEFFAYLLLSKNARSFMLYFFPEDKQNFGLSIYGRYPSSSYTTWAEKPQLSQEQMSEFHEVMACMGMHESEILRTDWEK</sequence>
<keyword evidence="12" id="KW-1185">Reference proteome</keyword>
<keyword evidence="5" id="KW-0964">Secreted</keyword>
<feature type="non-terminal residue" evidence="11">
    <location>
        <position position="1"/>
    </location>
</feature>
<evidence type="ECO:0000256" key="5">
    <source>
        <dbReference type="ARBA" id="ARBA00022525"/>
    </source>
</evidence>
<evidence type="ECO:0000256" key="2">
    <source>
        <dbReference type="ARBA" id="ARBA00006889"/>
    </source>
</evidence>
<dbReference type="OrthoDB" id="9664784at2759"/>
<dbReference type="GO" id="GO:0005615">
    <property type="term" value="C:extracellular space"/>
    <property type="evidence" value="ECO:0007669"/>
    <property type="project" value="InterPro"/>
</dbReference>
<dbReference type="PRINTS" id="PR00708">
    <property type="entry name" value="A1AGLPROTEIN"/>
</dbReference>
<feature type="signal peptide" evidence="9">
    <location>
        <begin position="1"/>
        <end position="18"/>
    </location>
</feature>
<keyword evidence="6 9" id="KW-0732">Signal</keyword>
<dbReference type="CDD" id="cd19451">
    <property type="entry name" value="lipocalin_AGP-like"/>
    <property type="match status" value="1"/>
</dbReference>
<keyword evidence="3" id="KW-0813">Transport</keyword>
<evidence type="ECO:0000256" key="8">
    <source>
        <dbReference type="ARBA" id="ARBA00023180"/>
    </source>
</evidence>
<dbReference type="SUPFAM" id="SSF50814">
    <property type="entry name" value="Lipocalins"/>
    <property type="match status" value="1"/>
</dbReference>
<dbReference type="Gene3D" id="2.40.128.20">
    <property type="match status" value="1"/>
</dbReference>
<dbReference type="FunFam" id="2.40.128.20:FF:000012">
    <property type="entry name" value="Alpha-1-acid glycoprotein 2"/>
    <property type="match status" value="1"/>
</dbReference>
<organism evidence="11 12">
    <name type="scientific">Galemys pyrenaicus</name>
    <name type="common">Iberian desman</name>
    <name type="synonym">Pyrenean desman</name>
    <dbReference type="NCBI Taxonomy" id="202257"/>
    <lineage>
        <taxon>Eukaryota</taxon>
        <taxon>Metazoa</taxon>
        <taxon>Chordata</taxon>
        <taxon>Craniata</taxon>
        <taxon>Vertebrata</taxon>
        <taxon>Euteleostomi</taxon>
        <taxon>Mammalia</taxon>
        <taxon>Eutheria</taxon>
        <taxon>Laurasiatheria</taxon>
        <taxon>Eulipotyphla</taxon>
        <taxon>Talpidae</taxon>
        <taxon>Galemys</taxon>
    </lineage>
</organism>
<evidence type="ECO:0000256" key="6">
    <source>
        <dbReference type="ARBA" id="ARBA00022729"/>
    </source>
</evidence>
<keyword evidence="7" id="KW-1015">Disulfide bond</keyword>
<dbReference type="InterPro" id="IPR000566">
    <property type="entry name" value="Lipocln_cytosolic_FA-bd_dom"/>
</dbReference>
<evidence type="ECO:0000256" key="4">
    <source>
        <dbReference type="ARBA" id="ARBA00022486"/>
    </source>
</evidence>
<evidence type="ECO:0000259" key="10">
    <source>
        <dbReference type="Pfam" id="PF00061"/>
    </source>
</evidence>
<keyword evidence="8" id="KW-0325">Glycoprotein</keyword>
<feature type="chain" id="PRO_5035229603" evidence="9">
    <location>
        <begin position="19"/>
        <end position="204"/>
    </location>
</feature>
<evidence type="ECO:0000313" key="11">
    <source>
        <dbReference type="EMBL" id="KAG8518832.1"/>
    </source>
</evidence>
<dbReference type="InterPro" id="IPR012674">
    <property type="entry name" value="Calycin"/>
</dbReference>
<comment type="caution">
    <text evidence="11">The sequence shown here is derived from an EMBL/GenBank/DDBJ whole genome shotgun (WGS) entry which is preliminary data.</text>
</comment>
<dbReference type="Pfam" id="PF00061">
    <property type="entry name" value="Lipocalin"/>
    <property type="match status" value="1"/>
</dbReference>
<evidence type="ECO:0000256" key="1">
    <source>
        <dbReference type="ARBA" id="ARBA00004613"/>
    </source>
</evidence>
<evidence type="ECO:0000256" key="3">
    <source>
        <dbReference type="ARBA" id="ARBA00022448"/>
    </source>
</evidence>